<accession>X1M9P7</accession>
<dbReference type="AlphaFoldDB" id="X1M9P7"/>
<organism evidence="1">
    <name type="scientific">marine sediment metagenome</name>
    <dbReference type="NCBI Taxonomy" id="412755"/>
    <lineage>
        <taxon>unclassified sequences</taxon>
        <taxon>metagenomes</taxon>
        <taxon>ecological metagenomes</taxon>
    </lineage>
</organism>
<dbReference type="EMBL" id="BARV01006585">
    <property type="protein sequence ID" value="GAI14831.1"/>
    <property type="molecule type" value="Genomic_DNA"/>
</dbReference>
<comment type="caution">
    <text evidence="1">The sequence shown here is derived from an EMBL/GenBank/DDBJ whole genome shotgun (WGS) entry which is preliminary data.</text>
</comment>
<evidence type="ECO:0000313" key="1">
    <source>
        <dbReference type="EMBL" id="GAI14831.1"/>
    </source>
</evidence>
<name>X1M9P7_9ZZZZ</name>
<protein>
    <submittedName>
        <fullName evidence="1">Uncharacterized protein</fullName>
    </submittedName>
</protein>
<proteinExistence type="predicted"/>
<reference evidence="1" key="1">
    <citation type="journal article" date="2014" name="Front. Microbiol.">
        <title>High frequency of phylogenetically diverse reductive dehalogenase-homologous genes in deep subseafloor sedimentary metagenomes.</title>
        <authorList>
            <person name="Kawai M."/>
            <person name="Futagami T."/>
            <person name="Toyoda A."/>
            <person name="Takaki Y."/>
            <person name="Nishi S."/>
            <person name="Hori S."/>
            <person name="Arai W."/>
            <person name="Tsubouchi T."/>
            <person name="Morono Y."/>
            <person name="Uchiyama I."/>
            <person name="Ito T."/>
            <person name="Fujiyama A."/>
            <person name="Inagaki F."/>
            <person name="Takami H."/>
        </authorList>
    </citation>
    <scope>NUCLEOTIDE SEQUENCE</scope>
    <source>
        <strain evidence="1">Expedition CK06-06</strain>
    </source>
</reference>
<gene>
    <name evidence="1" type="ORF">S06H3_13487</name>
</gene>
<feature type="non-terminal residue" evidence="1">
    <location>
        <position position="60"/>
    </location>
</feature>
<sequence>MVDLEKILTKFVRRFEKVGRQQSVGIIMLQLMVLQLDGSVEISNETMHLYMEALDGTIKK</sequence>